<dbReference type="Proteomes" id="UP001623290">
    <property type="component" value="Chromosome"/>
</dbReference>
<evidence type="ECO:0000256" key="3">
    <source>
        <dbReference type="ARBA" id="ARBA00022737"/>
    </source>
</evidence>
<evidence type="ECO:0000256" key="1">
    <source>
        <dbReference type="ARBA" id="ARBA00007274"/>
    </source>
</evidence>
<dbReference type="PROSITE" id="PS00101">
    <property type="entry name" value="HEXAPEP_TRANSFERASES"/>
    <property type="match status" value="1"/>
</dbReference>
<comment type="similarity">
    <text evidence="1">Belongs to the transferase hexapeptide repeat family.</text>
</comment>
<dbReference type="InterPro" id="IPR000863">
    <property type="entry name" value="Sulfotransferase_dom"/>
</dbReference>
<keyword evidence="4" id="KW-0012">Acyltransferase</keyword>
<dbReference type="PANTHER" id="PTHR43300:SF11">
    <property type="entry name" value="ACETYLTRANSFERASE RV3034C-RELATED"/>
    <property type="match status" value="1"/>
</dbReference>
<dbReference type="CDD" id="cd03349">
    <property type="entry name" value="LbH_XAT"/>
    <property type="match status" value="1"/>
</dbReference>
<evidence type="ECO:0000313" key="6">
    <source>
        <dbReference type="EMBL" id="WRY32973.1"/>
    </source>
</evidence>
<organism evidence="6 7">
    <name type="scientific">Thioclava litoralis</name>
    <dbReference type="NCBI Taxonomy" id="3076557"/>
    <lineage>
        <taxon>Bacteria</taxon>
        <taxon>Pseudomonadati</taxon>
        <taxon>Pseudomonadota</taxon>
        <taxon>Alphaproteobacteria</taxon>
        <taxon>Rhodobacterales</taxon>
        <taxon>Paracoccaceae</taxon>
        <taxon>Thioclava</taxon>
    </lineage>
</organism>
<feature type="domain" description="Sulfotransferase" evidence="5">
    <location>
        <begin position="4"/>
        <end position="197"/>
    </location>
</feature>
<dbReference type="InterPro" id="IPR027417">
    <property type="entry name" value="P-loop_NTPase"/>
</dbReference>
<evidence type="ECO:0000259" key="5">
    <source>
        <dbReference type="Pfam" id="PF00685"/>
    </source>
</evidence>
<dbReference type="PANTHER" id="PTHR43300">
    <property type="entry name" value="ACETYLTRANSFERASE"/>
    <property type="match status" value="1"/>
</dbReference>
<reference evidence="6 7" key="1">
    <citation type="submission" date="2023-09" db="EMBL/GenBank/DDBJ databases">
        <title>Thioclava shenzhenensis sp. nov., a multidrug resistant bacteria-antagonizing species isolated from coastal seawater.</title>
        <authorList>
            <person name="Long M."/>
        </authorList>
    </citation>
    <scope>NUCLEOTIDE SEQUENCE [LARGE SCALE GENOMIC DNA]</scope>
    <source>
        <strain evidence="6 7">FTW29</strain>
    </source>
</reference>
<keyword evidence="3" id="KW-0677">Repeat</keyword>
<keyword evidence="2" id="KW-0808">Transferase</keyword>
<dbReference type="SUPFAM" id="SSF51161">
    <property type="entry name" value="Trimeric LpxA-like enzymes"/>
    <property type="match status" value="1"/>
</dbReference>
<dbReference type="RefSeq" id="WP_406720445.1">
    <property type="nucleotide sequence ID" value="NZ_CP135443.1"/>
</dbReference>
<dbReference type="Gene3D" id="3.40.50.300">
    <property type="entry name" value="P-loop containing nucleotide triphosphate hydrolases"/>
    <property type="match status" value="1"/>
</dbReference>
<dbReference type="Gene3D" id="2.160.10.10">
    <property type="entry name" value="Hexapeptide repeat proteins"/>
    <property type="match status" value="1"/>
</dbReference>
<dbReference type="InterPro" id="IPR050179">
    <property type="entry name" value="Trans_hexapeptide_repeat"/>
</dbReference>
<gene>
    <name evidence="6" type="ORF">RPE78_09710</name>
</gene>
<proteinExistence type="inferred from homology"/>
<evidence type="ECO:0000313" key="7">
    <source>
        <dbReference type="Proteomes" id="UP001623290"/>
    </source>
</evidence>
<dbReference type="Pfam" id="PF00685">
    <property type="entry name" value="Sulfotransfer_1"/>
    <property type="match status" value="1"/>
</dbReference>
<name>A0ABZ1DW31_9RHOB</name>
<dbReference type="Pfam" id="PF00132">
    <property type="entry name" value="Hexapep"/>
    <property type="match status" value="1"/>
</dbReference>
<dbReference type="InterPro" id="IPR001451">
    <property type="entry name" value="Hexapep"/>
</dbReference>
<dbReference type="InterPro" id="IPR018357">
    <property type="entry name" value="Hexapep_transf_CS"/>
</dbReference>
<protein>
    <submittedName>
        <fullName evidence="6">Sulfotransferase</fullName>
    </submittedName>
</protein>
<dbReference type="InterPro" id="IPR011004">
    <property type="entry name" value="Trimer_LpxA-like_sf"/>
</dbReference>
<keyword evidence="7" id="KW-1185">Reference proteome</keyword>
<evidence type="ECO:0000256" key="2">
    <source>
        <dbReference type="ARBA" id="ARBA00022679"/>
    </source>
</evidence>
<accession>A0ABZ1DW31</accession>
<evidence type="ECO:0000256" key="4">
    <source>
        <dbReference type="ARBA" id="ARBA00023315"/>
    </source>
</evidence>
<dbReference type="SUPFAM" id="SSF52540">
    <property type="entry name" value="P-loop containing nucleoside triphosphate hydrolases"/>
    <property type="match status" value="1"/>
</dbReference>
<dbReference type="EMBL" id="CP135443">
    <property type="protein sequence ID" value="WRY32973.1"/>
    <property type="molecule type" value="Genomic_DNA"/>
</dbReference>
<sequence>MKLPDFLILGAQKAGCTWIYDCLKQHPEVFMPKAVELLYFNKPDFADKKLREAYEAHFTEADNFKRVGEKTPGYFWTTDRARSKTQPPSNHNADIPGAVEAVLGNNVDFIVSLRHPVWRAISAFGHHVKRERIPQNHTLKMSANSLGILDIGFYGAHLAAWAERVGIDRIEVLIFEDDIIRDPVTGFKKICKFLNIDEEFLPPKLSEPSNAGSRREIDPLGISVKGHPLLISADDIEFLLDAYEEDMSRLKTILGRAIHSWDEETAKLRAWCDNARKLTATKKTSSAVSENQEILTTPVERKNALAEYGVDASQRVVNILSSRSSVEPPARLSDMAVHGACLFGAFSYSVSGDAYATELGRYCSIAAGVNIGQFNHTMNWLSMSPFQFDQRFKLKVGAAFPFKSAYEAYAPDPSLSKLATRELSRKTIIGNDVWIGNGAKIIAGVTIGDGAVIGANAVVTKDVEPFAIVGGVPAKLIRFRFAEKLRERLLSVKWWQYAPWQLQGVPFNDPEAALDEIERRVREESMQPYSVPLVAMGDKGPELFRGE</sequence>